<dbReference type="HOGENOM" id="CLU_2216999_0_0_2"/>
<dbReference type="AlphaFoldDB" id="D2RSW1"/>
<dbReference type="KEGG" id="htu:Htur_0034"/>
<evidence type="ECO:0000313" key="1">
    <source>
        <dbReference type="EMBL" id="ADB58935.1"/>
    </source>
</evidence>
<dbReference type="STRING" id="543526.Htur_0034"/>
<sequence length="106" mass="11634">MASVSGSNSGFRQIAGEVDVKGEGEVSIGGETYQSPAIESKHWNPEKWPADVPFDDLSWSSQLTELVEKRVTQAVKGEDTVIASITIHLLPNQPVQTTRSRRLENI</sequence>
<keyword evidence="2" id="KW-1185">Reference proteome</keyword>
<proteinExistence type="predicted"/>
<evidence type="ECO:0000313" key="2">
    <source>
        <dbReference type="Proteomes" id="UP000001903"/>
    </source>
</evidence>
<accession>D2RSW1</accession>
<protein>
    <submittedName>
        <fullName evidence="1">Uncharacterized protein</fullName>
    </submittedName>
</protein>
<organism evidence="1 2">
    <name type="scientific">Haloterrigena turkmenica (strain ATCC 51198 / DSM 5511 / JCM 9101 / NCIMB 13204 / VKM B-1734 / 4k)</name>
    <name type="common">Halococcus turkmenicus</name>
    <dbReference type="NCBI Taxonomy" id="543526"/>
    <lineage>
        <taxon>Archaea</taxon>
        <taxon>Methanobacteriati</taxon>
        <taxon>Methanobacteriota</taxon>
        <taxon>Stenosarchaea group</taxon>
        <taxon>Halobacteria</taxon>
        <taxon>Halobacteriales</taxon>
        <taxon>Natrialbaceae</taxon>
        <taxon>Haloterrigena</taxon>
    </lineage>
</organism>
<dbReference type="EMBL" id="CP001860">
    <property type="protein sequence ID" value="ADB58935.1"/>
    <property type="molecule type" value="Genomic_DNA"/>
</dbReference>
<gene>
    <name evidence="1" type="ordered locus">Htur_0034</name>
</gene>
<name>D2RSW1_HALTV</name>
<dbReference type="Proteomes" id="UP000001903">
    <property type="component" value="Chromosome"/>
</dbReference>
<reference evidence="1 2" key="1">
    <citation type="journal article" date="2010" name="Stand. Genomic Sci.">
        <title>Complete genome sequence of Haloterrigena turkmenica type strain (4k).</title>
        <authorList>
            <person name="Saunders E."/>
            <person name="Tindall B.J."/>
            <person name="Fahnrich R."/>
            <person name="Lapidus A."/>
            <person name="Copeland A."/>
            <person name="Del Rio T.G."/>
            <person name="Lucas S."/>
            <person name="Chen F."/>
            <person name="Tice H."/>
            <person name="Cheng J.F."/>
            <person name="Han C."/>
            <person name="Detter J.C."/>
            <person name="Bruce D."/>
            <person name="Goodwin L."/>
            <person name="Chain P."/>
            <person name="Pitluck S."/>
            <person name="Pati A."/>
            <person name="Ivanova N."/>
            <person name="Mavromatis K."/>
            <person name="Chen A."/>
            <person name="Palaniappan K."/>
            <person name="Land M."/>
            <person name="Hauser L."/>
            <person name="Chang Y.J."/>
            <person name="Jeffries C.D."/>
            <person name="Brettin T."/>
            <person name="Rohde M."/>
            <person name="Goker M."/>
            <person name="Bristow J."/>
            <person name="Eisen J.A."/>
            <person name="Markowitz V."/>
            <person name="Hugenholtz P."/>
            <person name="Klenk H.P."/>
            <person name="Kyrpides N.C."/>
        </authorList>
    </citation>
    <scope>NUCLEOTIDE SEQUENCE [LARGE SCALE GENOMIC DNA]</scope>
    <source>
        <strain evidence="2">ATCC 51198 / DSM 5511 / JCM 9101 / NCIMB 13204 / VKM B-1734 / 4k</strain>
    </source>
</reference>